<name>A0A7J9MCB5_GOSSC</name>
<proteinExistence type="predicted"/>
<feature type="compositionally biased region" description="Basic and acidic residues" evidence="1">
    <location>
        <begin position="30"/>
        <end position="40"/>
    </location>
</feature>
<keyword evidence="3" id="KW-1185">Reference proteome</keyword>
<organism evidence="2 3">
    <name type="scientific">Gossypium schwendimanii</name>
    <name type="common">Cotton</name>
    <dbReference type="NCBI Taxonomy" id="34291"/>
    <lineage>
        <taxon>Eukaryota</taxon>
        <taxon>Viridiplantae</taxon>
        <taxon>Streptophyta</taxon>
        <taxon>Embryophyta</taxon>
        <taxon>Tracheophyta</taxon>
        <taxon>Spermatophyta</taxon>
        <taxon>Magnoliopsida</taxon>
        <taxon>eudicotyledons</taxon>
        <taxon>Gunneridae</taxon>
        <taxon>Pentapetalae</taxon>
        <taxon>rosids</taxon>
        <taxon>malvids</taxon>
        <taxon>Malvales</taxon>
        <taxon>Malvaceae</taxon>
        <taxon>Malvoideae</taxon>
        <taxon>Gossypium</taxon>
    </lineage>
</organism>
<evidence type="ECO:0000313" key="2">
    <source>
        <dbReference type="EMBL" id="MBA0868598.1"/>
    </source>
</evidence>
<feature type="region of interest" description="Disordered" evidence="1">
    <location>
        <begin position="1"/>
        <end position="40"/>
    </location>
</feature>
<comment type="caution">
    <text evidence="2">The sequence shown here is derived from an EMBL/GenBank/DDBJ whole genome shotgun (WGS) entry which is preliminary data.</text>
</comment>
<accession>A0A7J9MCB5</accession>
<dbReference type="AlphaFoldDB" id="A0A7J9MCB5"/>
<feature type="compositionally biased region" description="Polar residues" evidence="1">
    <location>
        <begin position="15"/>
        <end position="29"/>
    </location>
</feature>
<evidence type="ECO:0000313" key="3">
    <source>
        <dbReference type="Proteomes" id="UP000593576"/>
    </source>
</evidence>
<dbReference type="Proteomes" id="UP000593576">
    <property type="component" value="Unassembled WGS sequence"/>
</dbReference>
<dbReference type="EMBL" id="JABFAF010000010">
    <property type="protein sequence ID" value="MBA0868598.1"/>
    <property type="molecule type" value="Genomic_DNA"/>
</dbReference>
<protein>
    <submittedName>
        <fullName evidence="2">Uncharacterized protein</fullName>
    </submittedName>
</protein>
<sequence length="40" mass="4773">MKDPLGQRTIVRWMPTQQINDSTPTQLSQYEKRPVMDRLL</sequence>
<reference evidence="2 3" key="1">
    <citation type="journal article" date="2019" name="Genome Biol. Evol.">
        <title>Insights into the evolution of the New World diploid cottons (Gossypium, subgenus Houzingenia) based on genome sequencing.</title>
        <authorList>
            <person name="Grover C.E."/>
            <person name="Arick M.A. 2nd"/>
            <person name="Thrash A."/>
            <person name="Conover J.L."/>
            <person name="Sanders W.S."/>
            <person name="Peterson D.G."/>
            <person name="Frelichowski J.E."/>
            <person name="Scheffler J.A."/>
            <person name="Scheffler B.E."/>
            <person name="Wendel J.F."/>
        </authorList>
    </citation>
    <scope>NUCLEOTIDE SEQUENCE [LARGE SCALE GENOMIC DNA]</scope>
    <source>
        <strain evidence="2">1</strain>
        <tissue evidence="2">Leaf</tissue>
    </source>
</reference>
<gene>
    <name evidence="2" type="ORF">Goshw_016038</name>
</gene>
<evidence type="ECO:0000256" key="1">
    <source>
        <dbReference type="SAM" id="MobiDB-lite"/>
    </source>
</evidence>